<reference evidence="2 3" key="1">
    <citation type="journal article" date="2014" name="Nat. Commun.">
        <title>Klebsormidium flaccidum genome reveals primary factors for plant terrestrial adaptation.</title>
        <authorList>
            <person name="Hori K."/>
            <person name="Maruyama F."/>
            <person name="Fujisawa T."/>
            <person name="Togashi T."/>
            <person name="Yamamoto N."/>
            <person name="Seo M."/>
            <person name="Sato S."/>
            <person name="Yamada T."/>
            <person name="Mori H."/>
            <person name="Tajima N."/>
            <person name="Moriyama T."/>
            <person name="Ikeuchi M."/>
            <person name="Watanabe M."/>
            <person name="Wada H."/>
            <person name="Kobayashi K."/>
            <person name="Saito M."/>
            <person name="Masuda T."/>
            <person name="Sasaki-Sekimoto Y."/>
            <person name="Mashiguchi K."/>
            <person name="Awai K."/>
            <person name="Shimojima M."/>
            <person name="Masuda S."/>
            <person name="Iwai M."/>
            <person name="Nobusawa T."/>
            <person name="Narise T."/>
            <person name="Kondo S."/>
            <person name="Saito H."/>
            <person name="Sato R."/>
            <person name="Murakawa M."/>
            <person name="Ihara Y."/>
            <person name="Oshima-Yamada Y."/>
            <person name="Ohtaka K."/>
            <person name="Satoh M."/>
            <person name="Sonobe K."/>
            <person name="Ishii M."/>
            <person name="Ohtani R."/>
            <person name="Kanamori-Sato M."/>
            <person name="Honoki R."/>
            <person name="Miyazaki D."/>
            <person name="Mochizuki H."/>
            <person name="Umetsu J."/>
            <person name="Higashi K."/>
            <person name="Shibata D."/>
            <person name="Kamiya Y."/>
            <person name="Sato N."/>
            <person name="Nakamura Y."/>
            <person name="Tabata S."/>
            <person name="Ida S."/>
            <person name="Kurokawa K."/>
            <person name="Ohta H."/>
        </authorList>
    </citation>
    <scope>NUCLEOTIDE SEQUENCE [LARGE SCALE GENOMIC DNA]</scope>
    <source>
        <strain evidence="2 3">NIES-2285</strain>
    </source>
</reference>
<name>A0A1Y1IK79_KLENI</name>
<feature type="compositionally biased region" description="Basic and acidic residues" evidence="1">
    <location>
        <begin position="1"/>
        <end position="11"/>
    </location>
</feature>
<evidence type="ECO:0008006" key="4">
    <source>
        <dbReference type="Google" id="ProtNLM"/>
    </source>
</evidence>
<feature type="region of interest" description="Disordered" evidence="1">
    <location>
        <begin position="367"/>
        <end position="421"/>
    </location>
</feature>
<dbReference type="GO" id="GO:0032934">
    <property type="term" value="F:sterol binding"/>
    <property type="evidence" value="ECO:0000318"/>
    <property type="project" value="GO_Central"/>
</dbReference>
<feature type="compositionally biased region" description="Basic and acidic residues" evidence="1">
    <location>
        <begin position="367"/>
        <end position="377"/>
    </location>
</feature>
<dbReference type="GO" id="GO:0005829">
    <property type="term" value="C:cytosol"/>
    <property type="evidence" value="ECO:0000318"/>
    <property type="project" value="GO_Central"/>
</dbReference>
<dbReference type="InterPro" id="IPR000648">
    <property type="entry name" value="Oxysterol-bd"/>
</dbReference>
<dbReference type="Pfam" id="PF01237">
    <property type="entry name" value="Oxysterol_BP"/>
    <property type="match status" value="1"/>
</dbReference>
<dbReference type="OrthoDB" id="14833at2759"/>
<protein>
    <recommendedName>
        <fullName evidence="4">Oxysterol-binding protein</fullName>
    </recommendedName>
</protein>
<dbReference type="AlphaFoldDB" id="A0A1Y1IK79"/>
<evidence type="ECO:0000313" key="3">
    <source>
        <dbReference type="Proteomes" id="UP000054558"/>
    </source>
</evidence>
<evidence type="ECO:0000313" key="2">
    <source>
        <dbReference type="EMBL" id="GAQ88528.1"/>
    </source>
</evidence>
<dbReference type="PANTHER" id="PTHR10972:SF148">
    <property type="entry name" value="OXYSTEROL-BINDING PROTEIN 9"/>
    <property type="match status" value="1"/>
</dbReference>
<proteinExistence type="predicted"/>
<feature type="region of interest" description="Disordered" evidence="1">
    <location>
        <begin position="1"/>
        <end position="41"/>
    </location>
</feature>
<dbReference type="EMBL" id="DF237385">
    <property type="protein sequence ID" value="GAQ88528.1"/>
    <property type="molecule type" value="Genomic_DNA"/>
</dbReference>
<sequence>MGTERISRGSVEESAEGLEEAMREMGMGHEEESSCHDSHTYGYRYTSPEERAETKFQRKATWEWLKKVGFKIFDGSSLTSISLPVKVFEPRSFLERLADNWAYIDYLRRAAEQTDPLERFKLIIAFVVSGLSKQTGQSKPFNPILGETYQATFEGGITVYCEQTSHHPPISRWEVRDSQGRFDYTGDGSWTAHIRANTAKGHQEGVNRLHFTADDAEVTWDLPAIHLKNVMWGERTLLYTGEMHFEDKKNGLSCELVFDPDAKTGGYFARMFKGKTCPDLLRGDIFQSKPEASGSTPGAKQKAGTVEGVWLSHLDIEKERVWDIRRAHSHKPTPVDDPLPTDCRFRQDLIALKNKDYEEAQMWKEKLEQKQREDEARRKRSVDSTTGSQRQRSSTSKRNSWKTLNCIHTPAQVNTEPIISE</sequence>
<dbReference type="Proteomes" id="UP000054558">
    <property type="component" value="Unassembled WGS sequence"/>
</dbReference>
<keyword evidence="3" id="KW-1185">Reference proteome</keyword>
<gene>
    <name evidence="2" type="ORF">KFL_004360100</name>
</gene>
<dbReference type="Gene3D" id="2.40.160.120">
    <property type="match status" value="1"/>
</dbReference>
<dbReference type="OMA" id="ECYEDCL"/>
<feature type="compositionally biased region" description="Polar residues" evidence="1">
    <location>
        <begin position="411"/>
        <end position="421"/>
    </location>
</feature>
<dbReference type="InterPro" id="IPR037239">
    <property type="entry name" value="OSBP_sf"/>
</dbReference>
<dbReference type="SUPFAM" id="SSF144000">
    <property type="entry name" value="Oxysterol-binding protein-like"/>
    <property type="match status" value="1"/>
</dbReference>
<feature type="compositionally biased region" description="Basic and acidic residues" evidence="1">
    <location>
        <begin position="20"/>
        <end position="39"/>
    </location>
</feature>
<evidence type="ECO:0000256" key="1">
    <source>
        <dbReference type="SAM" id="MobiDB-lite"/>
    </source>
</evidence>
<organism evidence="2 3">
    <name type="scientific">Klebsormidium nitens</name>
    <name type="common">Green alga</name>
    <name type="synonym">Ulothrix nitens</name>
    <dbReference type="NCBI Taxonomy" id="105231"/>
    <lineage>
        <taxon>Eukaryota</taxon>
        <taxon>Viridiplantae</taxon>
        <taxon>Streptophyta</taxon>
        <taxon>Klebsormidiophyceae</taxon>
        <taxon>Klebsormidiales</taxon>
        <taxon>Klebsormidiaceae</taxon>
        <taxon>Klebsormidium</taxon>
    </lineage>
</organism>
<dbReference type="PANTHER" id="PTHR10972">
    <property type="entry name" value="OXYSTEROL-BINDING PROTEIN-RELATED"/>
    <property type="match status" value="1"/>
</dbReference>
<dbReference type="STRING" id="105231.A0A1Y1IK79"/>
<dbReference type="GO" id="GO:0016020">
    <property type="term" value="C:membrane"/>
    <property type="evidence" value="ECO:0000318"/>
    <property type="project" value="GO_Central"/>
</dbReference>
<feature type="compositionally biased region" description="Low complexity" evidence="1">
    <location>
        <begin position="384"/>
        <end position="398"/>
    </location>
</feature>
<accession>A0A1Y1IK79</accession>